<dbReference type="SUPFAM" id="SSF51713">
    <property type="entry name" value="tRNA-guanine transglycosylase"/>
    <property type="match status" value="1"/>
</dbReference>
<dbReference type="NCBIfam" id="TIGR00449">
    <property type="entry name" value="tgt_general"/>
    <property type="match status" value="1"/>
</dbReference>
<evidence type="ECO:0000256" key="5">
    <source>
        <dbReference type="HAMAP-Rule" id="MF_03043"/>
    </source>
</evidence>
<dbReference type="GO" id="GO:0008479">
    <property type="term" value="F:tRNA-guanosine(34) queuine transglycosylase activity"/>
    <property type="evidence" value="ECO:0007669"/>
    <property type="project" value="UniProtKB-UniRule"/>
</dbReference>
<keyword evidence="2 5" id="KW-0819">tRNA processing</keyword>
<evidence type="ECO:0000259" key="7">
    <source>
        <dbReference type="Pfam" id="PF01702"/>
    </source>
</evidence>
<gene>
    <name evidence="8" type="ORF">TD95_003235</name>
</gene>
<dbReference type="Proteomes" id="UP000033483">
    <property type="component" value="Unassembled WGS sequence"/>
</dbReference>
<dbReference type="PANTHER" id="PTHR46064:SF1">
    <property type="entry name" value="QUEUINE TRNA-RIBOSYLTRANSFERASE ACCESSORY SUBUNIT 2"/>
    <property type="match status" value="1"/>
</dbReference>
<evidence type="ECO:0000256" key="1">
    <source>
        <dbReference type="ARBA" id="ARBA00022490"/>
    </source>
</evidence>
<feature type="binding site" evidence="5">
    <location>
        <position position="345"/>
    </location>
    <ligand>
        <name>Zn(2+)</name>
        <dbReference type="ChEBI" id="CHEBI:29105"/>
    </ligand>
</feature>
<comment type="cofactor">
    <cofactor evidence="5">
        <name>Zn(2+)</name>
        <dbReference type="ChEBI" id="CHEBI:29105"/>
    </cofactor>
    <text evidence="5">Binds 1 zinc ion per subunit.</text>
</comment>
<comment type="similarity">
    <text evidence="5">Belongs to the queuine tRNA-ribosyltransferase family. QTRT2 subfamily.</text>
</comment>
<keyword evidence="1 5" id="KW-0963">Cytoplasm</keyword>
<dbReference type="InterPro" id="IPR036511">
    <property type="entry name" value="TGT-like_sf"/>
</dbReference>
<keyword evidence="4 5" id="KW-0862">Zinc</keyword>
<keyword evidence="9" id="KW-1185">Reference proteome</keyword>
<dbReference type="PANTHER" id="PTHR46064">
    <property type="entry name" value="QUEUINE TRNA-RIBOSYLTRANSFERASE ACCESSORY SUBUNIT 2"/>
    <property type="match status" value="1"/>
</dbReference>
<organism evidence="8 9">
    <name type="scientific">Thielaviopsis punctulata</name>
    <dbReference type="NCBI Taxonomy" id="72032"/>
    <lineage>
        <taxon>Eukaryota</taxon>
        <taxon>Fungi</taxon>
        <taxon>Dikarya</taxon>
        <taxon>Ascomycota</taxon>
        <taxon>Pezizomycotina</taxon>
        <taxon>Sordariomycetes</taxon>
        <taxon>Hypocreomycetidae</taxon>
        <taxon>Microascales</taxon>
        <taxon>Ceratocystidaceae</taxon>
        <taxon>Thielaviopsis</taxon>
    </lineage>
</organism>
<feature type="compositionally biased region" description="Basic and acidic residues" evidence="6">
    <location>
        <begin position="443"/>
        <end position="460"/>
    </location>
</feature>
<proteinExistence type="inferred from homology"/>
<protein>
    <recommendedName>
        <fullName evidence="5">Queuine tRNA-ribosyltransferase accessory subunit 2</fullName>
    </recommendedName>
    <alternativeName>
        <fullName evidence="5">Queuine tRNA-ribosyltransferase domain-containing protein 1</fullName>
    </alternativeName>
</protein>
<dbReference type="GO" id="GO:0046872">
    <property type="term" value="F:metal ion binding"/>
    <property type="evidence" value="ECO:0007669"/>
    <property type="project" value="UniProtKB-KW"/>
</dbReference>
<feature type="binding site" evidence="5">
    <location>
        <position position="348"/>
    </location>
    <ligand>
        <name>Zn(2+)</name>
        <dbReference type="ChEBI" id="CHEBI:29105"/>
    </ligand>
</feature>
<name>A0A0F4ZC86_9PEZI</name>
<feature type="region of interest" description="Disordered" evidence="6">
    <location>
        <begin position="417"/>
        <end position="460"/>
    </location>
</feature>
<evidence type="ECO:0000256" key="3">
    <source>
        <dbReference type="ARBA" id="ARBA00022723"/>
    </source>
</evidence>
<evidence type="ECO:0000256" key="6">
    <source>
        <dbReference type="SAM" id="MobiDB-lite"/>
    </source>
</evidence>
<dbReference type="OrthoDB" id="27601at2759"/>
<dbReference type="InterPro" id="IPR002616">
    <property type="entry name" value="tRNA_ribo_trans-like"/>
</dbReference>
<dbReference type="GO" id="GO:0005737">
    <property type="term" value="C:cytoplasm"/>
    <property type="evidence" value="ECO:0007669"/>
    <property type="project" value="UniProtKB-SubCell"/>
</dbReference>
<dbReference type="Gene3D" id="3.20.20.105">
    <property type="entry name" value="Queuine tRNA-ribosyltransferase-like"/>
    <property type="match status" value="1"/>
</dbReference>
<dbReference type="EMBL" id="LAEV01001554">
    <property type="protein sequence ID" value="KKA27850.1"/>
    <property type="molecule type" value="Genomic_DNA"/>
</dbReference>
<accession>A0A0F4ZC86</accession>
<dbReference type="AlphaFoldDB" id="A0A0F4ZC86"/>
<evidence type="ECO:0000256" key="2">
    <source>
        <dbReference type="ARBA" id="ARBA00022694"/>
    </source>
</evidence>
<dbReference type="InterPro" id="IPR028592">
    <property type="entry name" value="QTRTD1"/>
</dbReference>
<evidence type="ECO:0000256" key="4">
    <source>
        <dbReference type="ARBA" id="ARBA00022833"/>
    </source>
</evidence>
<feature type="binding site" evidence="5">
    <location>
        <position position="374"/>
    </location>
    <ligand>
        <name>Zn(2+)</name>
        <dbReference type="ChEBI" id="CHEBI:29105"/>
    </ligand>
</feature>
<evidence type="ECO:0000313" key="9">
    <source>
        <dbReference type="Proteomes" id="UP000033483"/>
    </source>
</evidence>
<sequence length="460" mass="50576">MNTPTETVRSSAPQEMFKVVKSAIGSAAKSQAARLGKLVLPGRAAIDTPAFLAVTSRGTVPHVTQDNITKHTALCGSLMALEDFVERKEPPIYKAPHSPTGSLRAFTATPDSLITVLAARRIPQVPAPLGNTEKHVKIFTSTGFADEKAVDYPAHIAALQPDIAVPLADLSQSGTNVPASTKRARRMAYRTESWLDTFLEKLDEQTAREKKIAVFAPVLTLPLEMQWEYIQRLTETAPRLNGLAVYDAQILTDLEAEQYAVLQDLPKMALDTPKTPHDVLKLISLGADVVTAAFVNATSDAGVCLTFAFPTADTPTTTNLLPIGTDMWDPSNRTNVSPLMQNCTCYACTRHHRAFIHHLLQAKEMLGWALLQIHNLHIFSEFLGAVRASLAAGQFEQRKALFTQLYDSVLPHGTGARPRARGYHFKSETDQDKINVPAWEPLNPERPRSRERKEESETSA</sequence>
<dbReference type="GO" id="GO:0006400">
    <property type="term" value="P:tRNA modification"/>
    <property type="evidence" value="ECO:0007669"/>
    <property type="project" value="InterPro"/>
</dbReference>
<feature type="binding site" evidence="5">
    <location>
        <position position="343"/>
    </location>
    <ligand>
        <name>Zn(2+)</name>
        <dbReference type="ChEBI" id="CHEBI:29105"/>
    </ligand>
</feature>
<comment type="subunit">
    <text evidence="5">Heterodimer of a catalytic subunit and an accessory subunit.</text>
</comment>
<feature type="domain" description="tRNA-guanine(15) transglycosylase-like" evidence="7">
    <location>
        <begin position="32"/>
        <end position="406"/>
    </location>
</feature>
<dbReference type="InterPro" id="IPR050852">
    <property type="entry name" value="Queuine_tRNA-ribosyltrfase"/>
</dbReference>
<comment type="function">
    <text evidence="5">Non-catalytic subunit of the queuine tRNA-ribosyltransferase (TGT) that catalyzes the base-exchange of a guanine (G) residue with queuine (Q) at position 34 (anticodon wobble position) in tRNAs with GU(N) anticodons (tRNA-Asp, -Asn, -His and -Tyr), resulting in the hypermodified nucleoside queuosine (7-(((4,5-cis-dihydroxy-2-cyclopenten-1-yl)amino)methyl)-7-deazaguanosine).</text>
</comment>
<reference evidence="8 9" key="1">
    <citation type="submission" date="2015-03" db="EMBL/GenBank/DDBJ databases">
        <authorList>
            <person name="Radwan O."/>
            <person name="Al-Naeli F.A."/>
            <person name="Rendon G.A."/>
            <person name="Fields C."/>
        </authorList>
    </citation>
    <scope>NUCLEOTIDE SEQUENCE [LARGE SCALE GENOMIC DNA]</scope>
    <source>
        <strain evidence="8">CR-DP1</strain>
    </source>
</reference>
<dbReference type="Pfam" id="PF01702">
    <property type="entry name" value="TGT"/>
    <property type="match status" value="1"/>
</dbReference>
<evidence type="ECO:0000313" key="8">
    <source>
        <dbReference type="EMBL" id="KKA27850.1"/>
    </source>
</evidence>
<comment type="caution">
    <text evidence="8">The sequence shown here is derived from an EMBL/GenBank/DDBJ whole genome shotgun (WGS) entry which is preliminary data.</text>
</comment>
<dbReference type="HAMAP" id="MF_03043">
    <property type="entry name" value="QTRT2"/>
    <property type="match status" value="1"/>
</dbReference>
<comment type="subcellular location">
    <subcellularLocation>
        <location evidence="5">Cytoplasm</location>
    </subcellularLocation>
</comment>
<keyword evidence="3 5" id="KW-0479">Metal-binding</keyword>